<keyword evidence="6" id="KW-1185">Reference proteome</keyword>
<protein>
    <submittedName>
        <fullName evidence="5">Ankyrin repeat domain-containing protein</fullName>
    </submittedName>
</protein>
<dbReference type="Proteomes" id="UP000326367">
    <property type="component" value="Unassembled WGS sequence"/>
</dbReference>
<accession>A0ABQ6T649</accession>
<keyword evidence="2 3" id="KW-0040">ANK repeat</keyword>
<name>A0ABQ6T649_9GAMM</name>
<dbReference type="SUPFAM" id="SSF48403">
    <property type="entry name" value="Ankyrin repeat"/>
    <property type="match status" value="1"/>
</dbReference>
<dbReference type="InterPro" id="IPR002110">
    <property type="entry name" value="Ankyrin_rpt"/>
</dbReference>
<gene>
    <name evidence="5" type="ORF">FJU31_01595</name>
</gene>
<feature type="domain" description="DUF6891" evidence="4">
    <location>
        <begin position="164"/>
        <end position="266"/>
    </location>
</feature>
<dbReference type="SMART" id="SM00248">
    <property type="entry name" value="ANK"/>
    <property type="match status" value="2"/>
</dbReference>
<comment type="caution">
    <text evidence="5">The sequence shown here is derived from an EMBL/GenBank/DDBJ whole genome shotgun (WGS) entry which is preliminary data.</text>
</comment>
<feature type="repeat" description="ANK" evidence="3">
    <location>
        <begin position="81"/>
        <end position="115"/>
    </location>
</feature>
<dbReference type="InterPro" id="IPR054186">
    <property type="entry name" value="DUF6891"/>
</dbReference>
<evidence type="ECO:0000313" key="6">
    <source>
        <dbReference type="Proteomes" id="UP000326367"/>
    </source>
</evidence>
<evidence type="ECO:0000256" key="1">
    <source>
        <dbReference type="ARBA" id="ARBA00022737"/>
    </source>
</evidence>
<dbReference type="EMBL" id="VYKI01000001">
    <property type="protein sequence ID" value="KAA9004625.1"/>
    <property type="molecule type" value="Genomic_DNA"/>
</dbReference>
<sequence>MQKSPKVKIPADIFEAAWNANAAATAAFLAAGADVHAVDAFGFTALERAASSQDCAPMEHTLATLRLLIDAGSPLEHIGAGGRTALYLAAEFSPEGPEAVQLLIDAGAQPDVCDAHGNHIVENAWSPQVKTLLSALTGHAIPAVVVRKPDRKMSAAAWKLARVRIDAAFAVLEAAGIVATGGCGDTPGDAADDTNELFWQRGGTGAGLKGFCFYSGDDMKRARRTSDLSIGFWGPPDSGAMEQIGQAIVDAFASVGLPAEWDGTERMRPCIDLRSISA</sequence>
<evidence type="ECO:0000259" key="4">
    <source>
        <dbReference type="Pfam" id="PF21831"/>
    </source>
</evidence>
<dbReference type="PANTHER" id="PTHR24189:SF50">
    <property type="entry name" value="ANKYRIN REPEAT AND SOCS BOX PROTEIN 2"/>
    <property type="match status" value="1"/>
</dbReference>
<dbReference type="Pfam" id="PF12796">
    <property type="entry name" value="Ank_2"/>
    <property type="match status" value="1"/>
</dbReference>
<dbReference type="PANTHER" id="PTHR24189">
    <property type="entry name" value="MYOTROPHIN"/>
    <property type="match status" value="1"/>
</dbReference>
<dbReference type="PROSITE" id="PS50088">
    <property type="entry name" value="ANK_REPEAT"/>
    <property type="match status" value="1"/>
</dbReference>
<evidence type="ECO:0000256" key="3">
    <source>
        <dbReference type="PROSITE-ProRule" id="PRU00023"/>
    </source>
</evidence>
<keyword evidence="1" id="KW-0677">Repeat</keyword>
<evidence type="ECO:0000256" key="2">
    <source>
        <dbReference type="ARBA" id="ARBA00023043"/>
    </source>
</evidence>
<dbReference type="Gene3D" id="1.25.40.20">
    <property type="entry name" value="Ankyrin repeat-containing domain"/>
    <property type="match status" value="1"/>
</dbReference>
<dbReference type="InterPro" id="IPR050745">
    <property type="entry name" value="Multifunctional_regulatory"/>
</dbReference>
<reference evidence="5 6" key="1">
    <citation type="journal article" date="2020" name="Antonie Van Leeuwenhoek">
        <title>Stenotrophomonas cyclobalanopsidis sp. nov., isolated from the leaf spot disease of Cyclobalanopsis patelliformis.</title>
        <authorList>
            <person name="Bian D.R."/>
            <person name="Xue H."/>
            <person name="Piao C.G."/>
            <person name="Li Y."/>
        </authorList>
    </citation>
    <scope>NUCLEOTIDE SEQUENCE [LARGE SCALE GENOMIC DNA]</scope>
    <source>
        <strain evidence="5 6">TPQG1-4</strain>
    </source>
</reference>
<dbReference type="InterPro" id="IPR036770">
    <property type="entry name" value="Ankyrin_rpt-contain_sf"/>
</dbReference>
<organism evidence="5 6">
    <name type="scientific">Stenotrophomonas cyclobalanopsidis</name>
    <dbReference type="NCBI Taxonomy" id="2771362"/>
    <lineage>
        <taxon>Bacteria</taxon>
        <taxon>Pseudomonadati</taxon>
        <taxon>Pseudomonadota</taxon>
        <taxon>Gammaproteobacteria</taxon>
        <taxon>Lysobacterales</taxon>
        <taxon>Lysobacteraceae</taxon>
        <taxon>Stenotrophomonas</taxon>
    </lineage>
</organism>
<proteinExistence type="predicted"/>
<dbReference type="Pfam" id="PF21831">
    <property type="entry name" value="DUF6891"/>
    <property type="match status" value="1"/>
</dbReference>
<evidence type="ECO:0000313" key="5">
    <source>
        <dbReference type="EMBL" id="KAA9004625.1"/>
    </source>
</evidence>